<name>C4GGZ9_9NEIS</name>
<dbReference type="AlphaFoldDB" id="C4GGZ9"/>
<keyword evidence="2" id="KW-1185">Reference proteome</keyword>
<dbReference type="Proteomes" id="UP000003009">
    <property type="component" value="Unassembled WGS sequence"/>
</dbReference>
<proteinExistence type="predicted"/>
<evidence type="ECO:0000313" key="1">
    <source>
        <dbReference type="EMBL" id="EEP69504.1"/>
    </source>
</evidence>
<dbReference type="HOGENOM" id="CLU_3271400_0_0_4"/>
<evidence type="ECO:0000313" key="2">
    <source>
        <dbReference type="Proteomes" id="UP000003009"/>
    </source>
</evidence>
<reference evidence="1" key="1">
    <citation type="submission" date="2009-04" db="EMBL/GenBank/DDBJ databases">
        <authorList>
            <person name="Weinstock G."/>
            <person name="Sodergren E."/>
            <person name="Clifton S."/>
            <person name="Fulton L."/>
            <person name="Fulton B."/>
            <person name="Courtney L."/>
            <person name="Fronick C."/>
            <person name="Harrison M."/>
            <person name="Strong C."/>
            <person name="Farmer C."/>
            <person name="Delahaunty K."/>
            <person name="Markovic C."/>
            <person name="Hall O."/>
            <person name="Minx P."/>
            <person name="Tomlinson C."/>
            <person name="Mitreva M."/>
            <person name="Nelson J."/>
            <person name="Hou S."/>
            <person name="Wollam A."/>
            <person name="Pepin K.H."/>
            <person name="Johnson M."/>
            <person name="Bhonagiri V."/>
            <person name="Nash W.E."/>
            <person name="Warren W."/>
            <person name="Chinwalla A."/>
            <person name="Mardis E.R."/>
            <person name="Wilson R.K."/>
        </authorList>
    </citation>
    <scope>NUCLEOTIDE SEQUENCE [LARGE SCALE GENOMIC DNA]</scope>
    <source>
        <strain evidence="1">ATCC 51147</strain>
    </source>
</reference>
<dbReference type="EMBL" id="ACJW02000002">
    <property type="protein sequence ID" value="EEP69504.1"/>
    <property type="molecule type" value="Genomic_DNA"/>
</dbReference>
<dbReference type="STRING" id="629741.GCWU000324_01418"/>
<gene>
    <name evidence="1" type="ORF">GCWU000324_01418</name>
</gene>
<comment type="caution">
    <text evidence="1">The sequence shown here is derived from an EMBL/GenBank/DDBJ whole genome shotgun (WGS) entry which is preliminary data.</text>
</comment>
<accession>C4GGZ9</accession>
<organism evidence="1 2">
    <name type="scientific">Kingella oralis ATCC 51147</name>
    <dbReference type="NCBI Taxonomy" id="629741"/>
    <lineage>
        <taxon>Bacteria</taxon>
        <taxon>Pseudomonadati</taxon>
        <taxon>Pseudomonadota</taxon>
        <taxon>Betaproteobacteria</taxon>
        <taxon>Neisseriales</taxon>
        <taxon>Neisseriaceae</taxon>
        <taxon>Kingella</taxon>
    </lineage>
</organism>
<protein>
    <submittedName>
        <fullName evidence="1">Uncharacterized protein</fullName>
    </submittedName>
</protein>
<sequence length="41" mass="4527">MRQPENGLPVFRLPFAVRQSVWQAVFQAAVNAESSALAVLK</sequence>